<keyword evidence="8" id="KW-1133">Transmembrane helix</keyword>
<keyword evidence="4" id="KW-0391">Immunity</keyword>
<dbReference type="SMART" id="SM00406">
    <property type="entry name" value="IGv"/>
    <property type="match status" value="1"/>
</dbReference>
<evidence type="ECO:0000259" key="9">
    <source>
        <dbReference type="PROSITE" id="PS50835"/>
    </source>
</evidence>
<name>A0A8C4H6T0_DICLA</name>
<dbReference type="SUPFAM" id="SSF48726">
    <property type="entry name" value="Immunoglobulin"/>
    <property type="match status" value="2"/>
</dbReference>
<dbReference type="SMART" id="SM00409">
    <property type="entry name" value="IG"/>
    <property type="match status" value="2"/>
</dbReference>
<feature type="transmembrane region" description="Helical" evidence="8">
    <location>
        <begin position="262"/>
        <end position="284"/>
    </location>
</feature>
<dbReference type="GeneTree" id="ENSGT01030000234530"/>
<dbReference type="PANTHER" id="PTHR19433:SF133">
    <property type="entry name" value="IMMUNE-TYPE RECEPTOR 5 PRECURSOR-RELATED"/>
    <property type="match status" value="1"/>
</dbReference>
<keyword evidence="11" id="KW-1185">Reference proteome</keyword>
<dbReference type="InterPro" id="IPR013106">
    <property type="entry name" value="Ig_V-set"/>
</dbReference>
<keyword evidence="5 8" id="KW-0472">Membrane</keyword>
<evidence type="ECO:0000256" key="5">
    <source>
        <dbReference type="ARBA" id="ARBA00023136"/>
    </source>
</evidence>
<dbReference type="Ensembl" id="ENSDLAT00005040291.2">
    <property type="protein sequence ID" value="ENSDLAP00005037747.2"/>
    <property type="gene ID" value="ENSDLAG00005016829.2"/>
</dbReference>
<reference evidence="10" key="2">
    <citation type="submission" date="2025-09" db="UniProtKB">
        <authorList>
            <consortium name="Ensembl"/>
        </authorList>
    </citation>
    <scope>IDENTIFICATION</scope>
</reference>
<protein>
    <recommendedName>
        <fullName evidence="9">Ig-like domain-containing protein</fullName>
    </recommendedName>
</protein>
<evidence type="ECO:0000256" key="3">
    <source>
        <dbReference type="ARBA" id="ARBA00022729"/>
    </source>
</evidence>
<evidence type="ECO:0000313" key="11">
    <source>
        <dbReference type="Proteomes" id="UP000694389"/>
    </source>
</evidence>
<dbReference type="GO" id="GO:0002376">
    <property type="term" value="P:immune system process"/>
    <property type="evidence" value="ECO:0007669"/>
    <property type="project" value="UniProtKB-KW"/>
</dbReference>
<organism evidence="10 11">
    <name type="scientific">Dicentrarchus labrax</name>
    <name type="common">European seabass</name>
    <name type="synonym">Morone labrax</name>
    <dbReference type="NCBI Taxonomy" id="13489"/>
    <lineage>
        <taxon>Eukaryota</taxon>
        <taxon>Metazoa</taxon>
        <taxon>Chordata</taxon>
        <taxon>Craniata</taxon>
        <taxon>Vertebrata</taxon>
        <taxon>Euteleostomi</taxon>
        <taxon>Actinopterygii</taxon>
        <taxon>Neopterygii</taxon>
        <taxon>Teleostei</taxon>
        <taxon>Neoteleostei</taxon>
        <taxon>Acanthomorphata</taxon>
        <taxon>Eupercaria</taxon>
        <taxon>Moronidae</taxon>
        <taxon>Dicentrarchus</taxon>
    </lineage>
</organism>
<dbReference type="InterPro" id="IPR052051">
    <property type="entry name" value="TCR_complex_component"/>
</dbReference>
<evidence type="ECO:0000256" key="1">
    <source>
        <dbReference type="ARBA" id="ARBA00004236"/>
    </source>
</evidence>
<accession>A0A8C4H6T0</accession>
<dbReference type="InterPro" id="IPR013783">
    <property type="entry name" value="Ig-like_fold"/>
</dbReference>
<dbReference type="PANTHER" id="PTHR19433">
    <property type="entry name" value="T-CELL RECEPTOR ALPHA CHAIN V REGION-RELATED"/>
    <property type="match status" value="1"/>
</dbReference>
<dbReference type="InterPro" id="IPR036179">
    <property type="entry name" value="Ig-like_dom_sf"/>
</dbReference>
<dbReference type="Gene3D" id="2.60.40.10">
    <property type="entry name" value="Immunoglobulins"/>
    <property type="match status" value="2"/>
</dbReference>
<dbReference type="PROSITE" id="PS50835">
    <property type="entry name" value="IG_LIKE"/>
    <property type="match status" value="1"/>
</dbReference>
<dbReference type="InterPro" id="IPR003599">
    <property type="entry name" value="Ig_sub"/>
</dbReference>
<evidence type="ECO:0000256" key="7">
    <source>
        <dbReference type="ARBA" id="ARBA00023180"/>
    </source>
</evidence>
<evidence type="ECO:0000313" key="10">
    <source>
        <dbReference type="Ensembl" id="ENSDLAP00005037747.2"/>
    </source>
</evidence>
<proteinExistence type="predicted"/>
<comment type="subcellular location">
    <subcellularLocation>
        <location evidence="1">Cell membrane</location>
    </subcellularLocation>
</comment>
<keyword evidence="6" id="KW-1015">Disulfide bond</keyword>
<dbReference type="AlphaFoldDB" id="A0A8C4H6T0"/>
<dbReference type="Proteomes" id="UP000694389">
    <property type="component" value="Unassembled WGS sequence"/>
</dbReference>
<keyword evidence="2" id="KW-1003">Cell membrane</keyword>
<reference evidence="10" key="1">
    <citation type="submission" date="2025-08" db="UniProtKB">
        <authorList>
            <consortium name="Ensembl"/>
        </authorList>
    </citation>
    <scope>IDENTIFICATION</scope>
</reference>
<dbReference type="GO" id="GO:0009617">
    <property type="term" value="P:response to bacterium"/>
    <property type="evidence" value="ECO:0007669"/>
    <property type="project" value="TreeGrafter"/>
</dbReference>
<evidence type="ECO:0000256" key="6">
    <source>
        <dbReference type="ARBA" id="ARBA00023157"/>
    </source>
</evidence>
<keyword evidence="8" id="KW-0812">Transmembrane</keyword>
<dbReference type="Pfam" id="PF07686">
    <property type="entry name" value="V-set"/>
    <property type="match status" value="1"/>
</dbReference>
<keyword evidence="3" id="KW-0732">Signal</keyword>
<sequence length="350" mass="38732">MSDLVQIYIYSIFILLREGIHYSYSVVNLRYRFSGCTDYQLFETKIVGVGDDLKLTCPRESSSTSFWIRLVSGNLPEVLGRTFKTESADPSITVSGEAGTFVLQIKNVKRSDTGIYVCFKTQQKWIVLKTVDLRVEGPESDITAVPPSDPVRPRDSATLQCSVLSDCENQTCPGDLSMCCFRIGSNESHPSLNYTQQNSAEEYENNPDGLSTKKCIFKNVSSSDPGTYYCAVATCEEIFCRNRSKPDPEAVNVWDSQRANTILLLLCAVLAISLIVGAFLIFSIKAFDCCNGTLNTGGQQNQHLRTHEDTRVYSAVVFTVMKTGSGGRGTEKQQREKGSTLRATEAFGLN</sequence>
<dbReference type="InterPro" id="IPR007110">
    <property type="entry name" value="Ig-like_dom"/>
</dbReference>
<evidence type="ECO:0000256" key="2">
    <source>
        <dbReference type="ARBA" id="ARBA00022475"/>
    </source>
</evidence>
<feature type="domain" description="Ig-like" evidence="9">
    <location>
        <begin position="138"/>
        <end position="252"/>
    </location>
</feature>
<evidence type="ECO:0000256" key="4">
    <source>
        <dbReference type="ARBA" id="ARBA00022859"/>
    </source>
</evidence>
<keyword evidence="7" id="KW-0325">Glycoprotein</keyword>
<dbReference type="GO" id="GO:0005886">
    <property type="term" value="C:plasma membrane"/>
    <property type="evidence" value="ECO:0007669"/>
    <property type="project" value="UniProtKB-SubCell"/>
</dbReference>
<evidence type="ECO:0000256" key="8">
    <source>
        <dbReference type="SAM" id="Phobius"/>
    </source>
</evidence>